<dbReference type="AlphaFoldDB" id="A0A8T0VYF3"/>
<name>A0A8T0VYF3_PANVG</name>
<comment type="caution">
    <text evidence="2">The sequence shown here is derived from an EMBL/GenBank/DDBJ whole genome shotgun (WGS) entry which is preliminary data.</text>
</comment>
<protein>
    <submittedName>
        <fullName evidence="2">Uncharacterized protein</fullName>
    </submittedName>
</protein>
<keyword evidence="3" id="KW-1185">Reference proteome</keyword>
<feature type="region of interest" description="Disordered" evidence="1">
    <location>
        <begin position="72"/>
        <end position="211"/>
    </location>
</feature>
<evidence type="ECO:0000313" key="2">
    <source>
        <dbReference type="EMBL" id="KAG2640128.1"/>
    </source>
</evidence>
<sequence>MPRPPHAAHRDRSSETHASSLRLRSHAPPPRSRVSAPPAKAAAAGRSGPVPSREPGVVSCACSCVRPPVPHLRTPPCAPAASPPSPLPARLSPSAASLARCGSSSFAAGQSRPPRGSPAPARIRSRLARWEAVGPLPCPASPRRRRRGRERGGREGGPGSCSPEREEMRQETRGAPWVDGGGDGKPTELMPNRAMPSPRQTTARARASERL</sequence>
<evidence type="ECO:0000313" key="3">
    <source>
        <dbReference type="Proteomes" id="UP000823388"/>
    </source>
</evidence>
<feature type="compositionally biased region" description="Low complexity" evidence="1">
    <location>
        <begin position="88"/>
        <end position="101"/>
    </location>
</feature>
<proteinExistence type="predicted"/>
<feature type="compositionally biased region" description="Low complexity" evidence="1">
    <location>
        <begin position="32"/>
        <end position="49"/>
    </location>
</feature>
<gene>
    <name evidence="2" type="ORF">PVAP13_2KG071616</name>
</gene>
<accession>A0A8T0VYF3</accession>
<reference evidence="2" key="1">
    <citation type="submission" date="2020-05" db="EMBL/GenBank/DDBJ databases">
        <title>WGS assembly of Panicum virgatum.</title>
        <authorList>
            <person name="Lovell J.T."/>
            <person name="Jenkins J."/>
            <person name="Shu S."/>
            <person name="Juenger T.E."/>
            <person name="Schmutz J."/>
        </authorList>
    </citation>
    <scope>NUCLEOTIDE SEQUENCE</scope>
    <source>
        <strain evidence="2">AP13</strain>
    </source>
</reference>
<organism evidence="2 3">
    <name type="scientific">Panicum virgatum</name>
    <name type="common">Blackwell switchgrass</name>
    <dbReference type="NCBI Taxonomy" id="38727"/>
    <lineage>
        <taxon>Eukaryota</taxon>
        <taxon>Viridiplantae</taxon>
        <taxon>Streptophyta</taxon>
        <taxon>Embryophyta</taxon>
        <taxon>Tracheophyta</taxon>
        <taxon>Spermatophyta</taxon>
        <taxon>Magnoliopsida</taxon>
        <taxon>Liliopsida</taxon>
        <taxon>Poales</taxon>
        <taxon>Poaceae</taxon>
        <taxon>PACMAD clade</taxon>
        <taxon>Panicoideae</taxon>
        <taxon>Panicodae</taxon>
        <taxon>Paniceae</taxon>
        <taxon>Panicinae</taxon>
        <taxon>Panicum</taxon>
        <taxon>Panicum sect. Hiantes</taxon>
    </lineage>
</organism>
<feature type="compositionally biased region" description="Pro residues" evidence="1">
    <location>
        <begin position="76"/>
        <end position="87"/>
    </location>
</feature>
<feature type="compositionally biased region" description="Basic and acidic residues" evidence="1">
    <location>
        <begin position="163"/>
        <end position="172"/>
    </location>
</feature>
<dbReference type="Proteomes" id="UP000823388">
    <property type="component" value="Chromosome 2K"/>
</dbReference>
<feature type="compositionally biased region" description="Low complexity" evidence="1">
    <location>
        <begin position="111"/>
        <end position="122"/>
    </location>
</feature>
<evidence type="ECO:0000256" key="1">
    <source>
        <dbReference type="SAM" id="MobiDB-lite"/>
    </source>
</evidence>
<dbReference type="EMBL" id="CM029039">
    <property type="protein sequence ID" value="KAG2640128.1"/>
    <property type="molecule type" value="Genomic_DNA"/>
</dbReference>
<feature type="region of interest" description="Disordered" evidence="1">
    <location>
        <begin position="1"/>
        <end position="58"/>
    </location>
</feature>